<sequence length="533" mass="57472">MAAGSVAAPRLIPLRAPGHGRAGHEVDTATPVEMKSDSTDVQIFYTLDGSSPEAWRTVRGGENSTMRYSGALLLPPGKVSVKAVAVTRDGRQSSTVTKVFLVSANVTSLRGQEDLKDKYVCLSTLSEVCLTTVSLSTLPVVCLSSLSFQVYQLCILSLQVYQVYYICPGVLYLSRCTRCFCDRPSDPFSRFCVHCGASLPPVPGQRLPPTEAGQMGVCFVCNTLVPVNTPSCLICEAAIPPQLRPQARIKLKNKVLCVVCCSVNPGHISHCVTLCCYSVLLHCVVRPQTAAPPPPPAGDQRLACSQCQRTNHQDARFCDWCGAKPSHPLSSVLCGGCGASSHPYASYCSACGLLLVAPPRILPLKINAFMFPGVTATPTRARAPPTEDRQTQTVGLFYPSGAELQKSHQQRELAEQAAPRRPLLTAVSPGRGYWRQQVDHVCAHLRAYAQNNPHFRTLLGEPRMGRMATVVIKEDDFEVSLRLSFLLGGPEPPGTQVSPSSPDQTQTLSSVTEGQNPGINPTSLGEDTLPDYL</sequence>
<proteinExistence type="predicted"/>
<evidence type="ECO:0000259" key="2">
    <source>
        <dbReference type="Pfam" id="PF12773"/>
    </source>
</evidence>
<protein>
    <submittedName>
        <fullName evidence="4">Double zinc ribbon and ankyrin repeat domains 1</fullName>
    </submittedName>
</protein>
<keyword evidence="5" id="KW-1185">Reference proteome</keyword>
<evidence type="ECO:0000259" key="3">
    <source>
        <dbReference type="Pfam" id="PF13290"/>
    </source>
</evidence>
<feature type="domain" description="DZANK-type" evidence="2">
    <location>
        <begin position="304"/>
        <end position="352"/>
    </location>
</feature>
<reference evidence="4" key="2">
    <citation type="submission" date="2025-09" db="UniProtKB">
        <authorList>
            <consortium name="Ensembl"/>
        </authorList>
    </citation>
    <scope>IDENTIFICATION</scope>
</reference>
<dbReference type="OMA" id="HINTNTP"/>
<accession>A0A8C5FQD3</accession>
<dbReference type="Proteomes" id="UP000694546">
    <property type="component" value="Chromosome 3"/>
</dbReference>
<dbReference type="InterPro" id="IPR052481">
    <property type="entry name" value="DZAN1"/>
</dbReference>
<dbReference type="Ensembl" id="ENSGMOT00000040023.1">
    <property type="protein sequence ID" value="ENSGMOP00000053528.1"/>
    <property type="gene ID" value="ENSGMOG00000029126.1"/>
</dbReference>
<dbReference type="InterPro" id="IPR025874">
    <property type="entry name" value="DZR"/>
</dbReference>
<dbReference type="Pfam" id="PF12773">
    <property type="entry name" value="DZR"/>
    <property type="match status" value="1"/>
</dbReference>
<feature type="compositionally biased region" description="Polar residues" evidence="1">
    <location>
        <begin position="495"/>
        <end position="525"/>
    </location>
</feature>
<feature type="domain" description="GH29D-like beta-sandwich" evidence="3">
    <location>
        <begin position="23"/>
        <end position="97"/>
    </location>
</feature>
<name>A0A8C5FQD3_GADMO</name>
<dbReference type="GO" id="GO:0008270">
    <property type="term" value="F:zinc ion binding"/>
    <property type="evidence" value="ECO:0007669"/>
    <property type="project" value="UniProtKB-KW"/>
</dbReference>
<gene>
    <name evidence="4" type="primary">DZANK1</name>
</gene>
<evidence type="ECO:0000256" key="1">
    <source>
        <dbReference type="SAM" id="MobiDB-lite"/>
    </source>
</evidence>
<dbReference type="GeneTree" id="ENSGT00390000000549"/>
<dbReference type="PANTHER" id="PTHR16058:SF4">
    <property type="entry name" value="DOUBLE ZINC RIBBON AND ANKYRIN REPEAT-CONTAINING PROTEIN 1"/>
    <property type="match status" value="1"/>
</dbReference>
<reference evidence="4" key="1">
    <citation type="submission" date="2025-08" db="UniProtKB">
        <authorList>
            <consortium name="Ensembl"/>
        </authorList>
    </citation>
    <scope>IDENTIFICATION</scope>
</reference>
<dbReference type="GO" id="GO:0005929">
    <property type="term" value="C:cilium"/>
    <property type="evidence" value="ECO:0007669"/>
    <property type="project" value="UniProtKB-SubCell"/>
</dbReference>
<dbReference type="InterPro" id="IPR059177">
    <property type="entry name" value="GH29D-like_dom"/>
</dbReference>
<evidence type="ECO:0000313" key="4">
    <source>
        <dbReference type="Ensembl" id="ENSGMOP00000053528.1"/>
    </source>
</evidence>
<dbReference type="PANTHER" id="PTHR16058">
    <property type="entry name" value="DOUBLE ZINC RIBBON AND ANKYRIN REPEAT-CONTAINING PROTEIN 1"/>
    <property type="match status" value="1"/>
</dbReference>
<organism evidence="4 5">
    <name type="scientific">Gadus morhua</name>
    <name type="common">Atlantic cod</name>
    <dbReference type="NCBI Taxonomy" id="8049"/>
    <lineage>
        <taxon>Eukaryota</taxon>
        <taxon>Metazoa</taxon>
        <taxon>Chordata</taxon>
        <taxon>Craniata</taxon>
        <taxon>Vertebrata</taxon>
        <taxon>Euteleostomi</taxon>
        <taxon>Actinopterygii</taxon>
        <taxon>Neopterygii</taxon>
        <taxon>Teleostei</taxon>
        <taxon>Neoteleostei</taxon>
        <taxon>Acanthomorphata</taxon>
        <taxon>Zeiogadaria</taxon>
        <taxon>Gadariae</taxon>
        <taxon>Gadiformes</taxon>
        <taxon>Gadoidei</taxon>
        <taxon>Gadidae</taxon>
        <taxon>Gadus</taxon>
    </lineage>
</organism>
<dbReference type="Pfam" id="PF13290">
    <property type="entry name" value="CHB_HEX_C_1"/>
    <property type="match status" value="1"/>
</dbReference>
<dbReference type="AlphaFoldDB" id="A0A8C5FQD3"/>
<evidence type="ECO:0000313" key="5">
    <source>
        <dbReference type="Proteomes" id="UP000694546"/>
    </source>
</evidence>
<feature type="region of interest" description="Disordered" evidence="1">
    <location>
        <begin position="488"/>
        <end position="533"/>
    </location>
</feature>
<dbReference type="GO" id="GO:0042462">
    <property type="term" value="P:eye photoreceptor cell development"/>
    <property type="evidence" value="ECO:0007669"/>
    <property type="project" value="Ensembl"/>
</dbReference>